<organism evidence="2 3">
    <name type="scientific">Actinopolymorpha pittospori</name>
    <dbReference type="NCBI Taxonomy" id="648752"/>
    <lineage>
        <taxon>Bacteria</taxon>
        <taxon>Bacillati</taxon>
        <taxon>Actinomycetota</taxon>
        <taxon>Actinomycetes</taxon>
        <taxon>Propionibacteriales</taxon>
        <taxon>Actinopolymorphaceae</taxon>
        <taxon>Actinopolymorpha</taxon>
    </lineage>
</organism>
<dbReference type="InterPro" id="IPR036513">
    <property type="entry name" value="STAS_dom_sf"/>
</dbReference>
<dbReference type="AlphaFoldDB" id="A0A927MVK1"/>
<protein>
    <submittedName>
        <fullName evidence="2">Anti-anti-sigma factor</fullName>
    </submittedName>
</protein>
<dbReference type="InterPro" id="IPR058548">
    <property type="entry name" value="MlaB-like_STAS"/>
</dbReference>
<accession>A0A927MVK1</accession>
<dbReference type="Gene3D" id="3.30.750.24">
    <property type="entry name" value="STAS domain"/>
    <property type="match status" value="1"/>
</dbReference>
<proteinExistence type="predicted"/>
<comment type="caution">
    <text evidence="2">The sequence shown here is derived from an EMBL/GenBank/DDBJ whole genome shotgun (WGS) entry which is preliminary data.</text>
</comment>
<dbReference type="GO" id="GO:0043856">
    <property type="term" value="F:anti-sigma factor antagonist activity"/>
    <property type="evidence" value="ECO:0007669"/>
    <property type="project" value="TreeGrafter"/>
</dbReference>
<dbReference type="EMBL" id="JADBEM010000001">
    <property type="protein sequence ID" value="MBE1604107.1"/>
    <property type="molecule type" value="Genomic_DNA"/>
</dbReference>
<evidence type="ECO:0000313" key="2">
    <source>
        <dbReference type="EMBL" id="MBE1604107.1"/>
    </source>
</evidence>
<name>A0A927MVK1_9ACTN</name>
<feature type="domain" description="STAS" evidence="1">
    <location>
        <begin position="11"/>
        <end position="102"/>
    </location>
</feature>
<dbReference type="InterPro" id="IPR002645">
    <property type="entry name" value="STAS_dom"/>
</dbReference>
<evidence type="ECO:0000259" key="1">
    <source>
        <dbReference type="PROSITE" id="PS50801"/>
    </source>
</evidence>
<dbReference type="PANTHER" id="PTHR33495:SF2">
    <property type="entry name" value="ANTI-SIGMA FACTOR ANTAGONIST TM_1081-RELATED"/>
    <property type="match status" value="1"/>
</dbReference>
<sequence length="102" mass="11114">MAATALLHDQVIVNLTEDLLAEGTADLRWQLHDLVLAGSRQIIVDVSAVDRVSSTAVAALLTAHRACRARGGGVVIRRPSRRTLDLLHHTGLHRILEVEENP</sequence>
<dbReference type="PANTHER" id="PTHR33495">
    <property type="entry name" value="ANTI-SIGMA FACTOR ANTAGONIST TM_1081-RELATED-RELATED"/>
    <property type="match status" value="1"/>
</dbReference>
<dbReference type="RefSeq" id="WP_192748739.1">
    <property type="nucleotide sequence ID" value="NZ_BAABJL010000072.1"/>
</dbReference>
<dbReference type="CDD" id="cd07043">
    <property type="entry name" value="STAS_anti-anti-sigma_factors"/>
    <property type="match status" value="1"/>
</dbReference>
<dbReference type="Pfam" id="PF13466">
    <property type="entry name" value="STAS_2"/>
    <property type="match status" value="1"/>
</dbReference>
<gene>
    <name evidence="2" type="ORF">HEB94_000955</name>
</gene>
<keyword evidence="3" id="KW-1185">Reference proteome</keyword>
<evidence type="ECO:0000313" key="3">
    <source>
        <dbReference type="Proteomes" id="UP000638648"/>
    </source>
</evidence>
<dbReference type="SUPFAM" id="SSF52091">
    <property type="entry name" value="SpoIIaa-like"/>
    <property type="match status" value="1"/>
</dbReference>
<reference evidence="2" key="1">
    <citation type="submission" date="2020-10" db="EMBL/GenBank/DDBJ databases">
        <title>Sequencing the genomes of 1000 actinobacteria strains.</title>
        <authorList>
            <person name="Klenk H.-P."/>
        </authorList>
    </citation>
    <scope>NUCLEOTIDE SEQUENCE</scope>
    <source>
        <strain evidence="2">DSM 45354</strain>
    </source>
</reference>
<dbReference type="Proteomes" id="UP000638648">
    <property type="component" value="Unassembled WGS sequence"/>
</dbReference>
<dbReference type="PROSITE" id="PS50801">
    <property type="entry name" value="STAS"/>
    <property type="match status" value="1"/>
</dbReference>